<feature type="transmembrane region" description="Helical" evidence="1">
    <location>
        <begin position="7"/>
        <end position="28"/>
    </location>
</feature>
<keyword evidence="1" id="KW-0812">Transmembrane</keyword>
<accession>A0AAV2HEF7</accession>
<keyword evidence="1" id="KW-0472">Membrane</keyword>
<feature type="transmembrane region" description="Helical" evidence="1">
    <location>
        <begin position="136"/>
        <end position="159"/>
    </location>
</feature>
<gene>
    <name evidence="2" type="ORF">GSLYS_00005873001</name>
</gene>
<dbReference type="EMBL" id="CAXITT010000097">
    <property type="protein sequence ID" value="CAL1531778.1"/>
    <property type="molecule type" value="Genomic_DNA"/>
</dbReference>
<keyword evidence="3" id="KW-1185">Reference proteome</keyword>
<name>A0AAV2HEF7_LYMST</name>
<feature type="transmembrane region" description="Helical" evidence="1">
    <location>
        <begin position="104"/>
        <end position="124"/>
    </location>
</feature>
<evidence type="ECO:0000313" key="3">
    <source>
        <dbReference type="Proteomes" id="UP001497497"/>
    </source>
</evidence>
<reference evidence="2 3" key="1">
    <citation type="submission" date="2024-04" db="EMBL/GenBank/DDBJ databases">
        <authorList>
            <consortium name="Genoscope - CEA"/>
            <person name="William W."/>
        </authorList>
    </citation>
    <scope>NUCLEOTIDE SEQUENCE [LARGE SCALE GENOMIC DNA]</scope>
</reference>
<evidence type="ECO:0000313" key="2">
    <source>
        <dbReference type="EMBL" id="CAL1531778.1"/>
    </source>
</evidence>
<sequence>MSPGIPIGKILTITLISVTTVLIIIGIFSTEWTKVSALDIVWETEGLFSKCLSKDCHRIGNPSEWRSIVQYVSYLMLAILFTTSICECVAIYFRMLRVTKIFSICYAVAALLGFLIIILFPTAVKPLGKDGIKETWLGWGFYTFLLGNCLLVAVAVHCFEYELESYPSLE</sequence>
<evidence type="ECO:0000256" key="1">
    <source>
        <dbReference type="SAM" id="Phobius"/>
    </source>
</evidence>
<keyword evidence="1" id="KW-1133">Transmembrane helix</keyword>
<dbReference type="AlphaFoldDB" id="A0AAV2HEF7"/>
<dbReference type="Proteomes" id="UP001497497">
    <property type="component" value="Unassembled WGS sequence"/>
</dbReference>
<proteinExistence type="predicted"/>
<feature type="transmembrane region" description="Helical" evidence="1">
    <location>
        <begin position="71"/>
        <end position="92"/>
    </location>
</feature>
<protein>
    <submittedName>
        <fullName evidence="2">Uncharacterized protein</fullName>
    </submittedName>
</protein>
<comment type="caution">
    <text evidence="2">The sequence shown here is derived from an EMBL/GenBank/DDBJ whole genome shotgun (WGS) entry which is preliminary data.</text>
</comment>
<organism evidence="2 3">
    <name type="scientific">Lymnaea stagnalis</name>
    <name type="common">Great pond snail</name>
    <name type="synonym">Helix stagnalis</name>
    <dbReference type="NCBI Taxonomy" id="6523"/>
    <lineage>
        <taxon>Eukaryota</taxon>
        <taxon>Metazoa</taxon>
        <taxon>Spiralia</taxon>
        <taxon>Lophotrochozoa</taxon>
        <taxon>Mollusca</taxon>
        <taxon>Gastropoda</taxon>
        <taxon>Heterobranchia</taxon>
        <taxon>Euthyneura</taxon>
        <taxon>Panpulmonata</taxon>
        <taxon>Hygrophila</taxon>
        <taxon>Lymnaeoidea</taxon>
        <taxon>Lymnaeidae</taxon>
        <taxon>Lymnaea</taxon>
    </lineage>
</organism>